<dbReference type="CDD" id="cd18577">
    <property type="entry name" value="ABC_6TM_Pgp_ABCB1_D1_like"/>
    <property type="match status" value="1"/>
</dbReference>
<dbReference type="PROSITE" id="PS50929">
    <property type="entry name" value="ABC_TM1F"/>
    <property type="match status" value="1"/>
</dbReference>
<comment type="subcellular location">
    <subcellularLocation>
        <location evidence="1">Membrane</location>
        <topology evidence="1">Multi-pass membrane protein</topology>
    </subcellularLocation>
</comment>
<feature type="transmembrane region" description="Helical" evidence="7">
    <location>
        <begin position="188"/>
        <end position="209"/>
    </location>
</feature>
<sequence length="640" mass="69743">MSAASRWIGRFPFRRRYGYRALLFRAKPSNLDYFLLTIGTSAAIAAGVPFPLLGILFGQLVDDLNSISCISSPHADKAALERSIQAKVMLMIYISIGNFIAIYVHTSCWSLFGERLVARLRRCYFKNLLRQEIAFFDNLPAGEVPTRLTTDMETIRVGTSERVGIFISSFAYLAGAYTVALLKVPRLAAMLTFMIPAYVLMVIVGGMYIGRFMARASQHFAAATSVVSQSLSNVALIHALGAHQRLEARIVESLEKVQRAAMKKAIAAATQFGFTFLVAYSANAVAFWQGSSEISRAAESNAPNVTAGAVYTVIFVLLDGKSAFQVAPFLQIFGAAAAAGQTLSTVADRNPSIDGTLTATNQDPMPRYGDITFREVTFSYPSRPEYQALKSVSFKIAEGGFTAIVGSSGSGKSTIGGLMSRLYDSCTGRILLGGNEISTLNVRQLRQSIGVVDQDPAILYCSVLENIAFGIASVSGHKSEQYHIGSRLFAITKKVRKGQDLRSVLSKEPQIIQRLFEEVEQAAILANAHEFIQSLQYGYATVIGSVEMELSGGQKQRLALARALVRDPPILLLDEATSALDSISEQEILASLKENRREKTTVTIAHRLGTVKDADHIIVLHDGLVVEEGTHDELLRNEGR</sequence>
<evidence type="ECO:0000256" key="4">
    <source>
        <dbReference type="ARBA" id="ARBA00022840"/>
    </source>
</evidence>
<dbReference type="Gene3D" id="3.40.50.300">
    <property type="entry name" value="P-loop containing nucleotide triphosphate hydrolases"/>
    <property type="match status" value="1"/>
</dbReference>
<dbReference type="Pfam" id="PF00005">
    <property type="entry name" value="ABC_tran"/>
    <property type="match status" value="1"/>
</dbReference>
<dbReference type="OrthoDB" id="6500128at2759"/>
<dbReference type="EMBL" id="CAJPDS010000239">
    <property type="protein sequence ID" value="CAF9941773.1"/>
    <property type="molecule type" value="Genomic_DNA"/>
</dbReference>
<dbReference type="Proteomes" id="UP000664521">
    <property type="component" value="Unassembled WGS sequence"/>
</dbReference>
<feature type="transmembrane region" description="Helical" evidence="7">
    <location>
        <begin position="90"/>
        <end position="112"/>
    </location>
</feature>
<proteinExistence type="predicted"/>
<dbReference type="GO" id="GO:0090374">
    <property type="term" value="P:oligopeptide export from mitochondrion"/>
    <property type="evidence" value="ECO:0007669"/>
    <property type="project" value="TreeGrafter"/>
</dbReference>
<evidence type="ECO:0000313" key="11">
    <source>
        <dbReference type="Proteomes" id="UP000664521"/>
    </source>
</evidence>
<dbReference type="GO" id="GO:0005524">
    <property type="term" value="F:ATP binding"/>
    <property type="evidence" value="ECO:0007669"/>
    <property type="project" value="UniProtKB-KW"/>
</dbReference>
<feature type="domain" description="ABC transmembrane type-1" evidence="9">
    <location>
        <begin position="38"/>
        <end position="318"/>
    </location>
</feature>
<accession>A0A8H3J6Q8</accession>
<name>A0A8H3J6Q8_9LECA</name>
<reference evidence="10" key="1">
    <citation type="submission" date="2021-03" db="EMBL/GenBank/DDBJ databases">
        <authorList>
            <person name="Tagirdzhanova G."/>
        </authorList>
    </citation>
    <scope>NUCLEOTIDE SEQUENCE</scope>
</reference>
<dbReference type="GO" id="GO:0005743">
    <property type="term" value="C:mitochondrial inner membrane"/>
    <property type="evidence" value="ECO:0007669"/>
    <property type="project" value="TreeGrafter"/>
</dbReference>
<feature type="transmembrane region" description="Helical" evidence="7">
    <location>
        <begin position="33"/>
        <end position="57"/>
    </location>
</feature>
<keyword evidence="4" id="KW-0067">ATP-binding</keyword>
<gene>
    <name evidence="10" type="ORF">HETSPECPRED_004002</name>
</gene>
<dbReference type="InterPro" id="IPR027417">
    <property type="entry name" value="P-loop_NTPase"/>
</dbReference>
<evidence type="ECO:0000256" key="5">
    <source>
        <dbReference type="ARBA" id="ARBA00022989"/>
    </source>
</evidence>
<feature type="domain" description="ABC transporter" evidence="8">
    <location>
        <begin position="371"/>
        <end position="640"/>
    </location>
</feature>
<evidence type="ECO:0000259" key="8">
    <source>
        <dbReference type="PROSITE" id="PS50893"/>
    </source>
</evidence>
<protein>
    <recommendedName>
        <fullName evidence="12">ABC transporter</fullName>
    </recommendedName>
</protein>
<evidence type="ECO:0000256" key="1">
    <source>
        <dbReference type="ARBA" id="ARBA00004141"/>
    </source>
</evidence>
<dbReference type="PROSITE" id="PS50893">
    <property type="entry name" value="ABC_TRANSPORTER_2"/>
    <property type="match status" value="1"/>
</dbReference>
<dbReference type="InterPro" id="IPR003439">
    <property type="entry name" value="ABC_transporter-like_ATP-bd"/>
</dbReference>
<dbReference type="PANTHER" id="PTHR43394">
    <property type="entry name" value="ATP-DEPENDENT PERMEASE MDL1, MITOCHONDRIAL"/>
    <property type="match status" value="1"/>
</dbReference>
<evidence type="ECO:0000259" key="9">
    <source>
        <dbReference type="PROSITE" id="PS50929"/>
    </source>
</evidence>
<keyword evidence="6 7" id="KW-0472">Membrane</keyword>
<dbReference type="InterPro" id="IPR003593">
    <property type="entry name" value="AAA+_ATPase"/>
</dbReference>
<evidence type="ECO:0000313" key="10">
    <source>
        <dbReference type="EMBL" id="CAF9941773.1"/>
    </source>
</evidence>
<dbReference type="InterPro" id="IPR039421">
    <property type="entry name" value="Type_1_exporter"/>
</dbReference>
<organism evidence="10 11">
    <name type="scientific">Heterodermia speciosa</name>
    <dbReference type="NCBI Taxonomy" id="116794"/>
    <lineage>
        <taxon>Eukaryota</taxon>
        <taxon>Fungi</taxon>
        <taxon>Dikarya</taxon>
        <taxon>Ascomycota</taxon>
        <taxon>Pezizomycotina</taxon>
        <taxon>Lecanoromycetes</taxon>
        <taxon>OSLEUM clade</taxon>
        <taxon>Lecanoromycetidae</taxon>
        <taxon>Caliciales</taxon>
        <taxon>Physciaceae</taxon>
        <taxon>Heterodermia</taxon>
    </lineage>
</organism>
<dbReference type="GO" id="GO:0015421">
    <property type="term" value="F:ABC-type oligopeptide transporter activity"/>
    <property type="evidence" value="ECO:0007669"/>
    <property type="project" value="TreeGrafter"/>
</dbReference>
<dbReference type="SMART" id="SM00382">
    <property type="entry name" value="AAA"/>
    <property type="match status" value="1"/>
</dbReference>
<feature type="transmembrane region" description="Helical" evidence="7">
    <location>
        <begin position="265"/>
        <end position="288"/>
    </location>
</feature>
<evidence type="ECO:0000256" key="2">
    <source>
        <dbReference type="ARBA" id="ARBA00022692"/>
    </source>
</evidence>
<keyword evidence="3" id="KW-0547">Nucleotide-binding</keyword>
<comment type="caution">
    <text evidence="10">The sequence shown here is derived from an EMBL/GenBank/DDBJ whole genome shotgun (WGS) entry which is preliminary data.</text>
</comment>
<evidence type="ECO:0000256" key="3">
    <source>
        <dbReference type="ARBA" id="ARBA00022741"/>
    </source>
</evidence>
<dbReference type="InterPro" id="IPR011527">
    <property type="entry name" value="ABC1_TM_dom"/>
</dbReference>
<dbReference type="InterPro" id="IPR017871">
    <property type="entry name" value="ABC_transporter-like_CS"/>
</dbReference>
<dbReference type="PANTHER" id="PTHR43394:SF1">
    <property type="entry name" value="ATP-BINDING CASSETTE SUB-FAMILY B MEMBER 10, MITOCHONDRIAL"/>
    <property type="match status" value="1"/>
</dbReference>
<keyword evidence="2 7" id="KW-0812">Transmembrane</keyword>
<dbReference type="GO" id="GO:0016887">
    <property type="term" value="F:ATP hydrolysis activity"/>
    <property type="evidence" value="ECO:0007669"/>
    <property type="project" value="InterPro"/>
</dbReference>
<dbReference type="SUPFAM" id="SSF90123">
    <property type="entry name" value="ABC transporter transmembrane region"/>
    <property type="match status" value="1"/>
</dbReference>
<dbReference type="Gene3D" id="1.20.1560.10">
    <property type="entry name" value="ABC transporter type 1, transmembrane domain"/>
    <property type="match status" value="1"/>
</dbReference>
<keyword evidence="5 7" id="KW-1133">Transmembrane helix</keyword>
<evidence type="ECO:0008006" key="12">
    <source>
        <dbReference type="Google" id="ProtNLM"/>
    </source>
</evidence>
<dbReference type="AlphaFoldDB" id="A0A8H3J6Q8"/>
<dbReference type="Pfam" id="PF00664">
    <property type="entry name" value="ABC_membrane"/>
    <property type="match status" value="1"/>
</dbReference>
<dbReference type="SUPFAM" id="SSF52540">
    <property type="entry name" value="P-loop containing nucleoside triphosphate hydrolases"/>
    <property type="match status" value="1"/>
</dbReference>
<evidence type="ECO:0000256" key="6">
    <source>
        <dbReference type="ARBA" id="ARBA00023136"/>
    </source>
</evidence>
<evidence type="ECO:0000256" key="7">
    <source>
        <dbReference type="SAM" id="Phobius"/>
    </source>
</evidence>
<feature type="transmembrane region" description="Helical" evidence="7">
    <location>
        <begin position="163"/>
        <end position="182"/>
    </location>
</feature>
<dbReference type="PROSITE" id="PS00211">
    <property type="entry name" value="ABC_TRANSPORTER_1"/>
    <property type="match status" value="1"/>
</dbReference>
<keyword evidence="11" id="KW-1185">Reference proteome</keyword>
<dbReference type="InterPro" id="IPR036640">
    <property type="entry name" value="ABC1_TM_sf"/>
</dbReference>